<gene>
    <name evidence="2" type="ORF">Psi01_47630</name>
</gene>
<keyword evidence="3" id="KW-1185">Reference proteome</keyword>
<organism evidence="2 3">
    <name type="scientific">Planobispora siamensis</name>
    <dbReference type="NCBI Taxonomy" id="936338"/>
    <lineage>
        <taxon>Bacteria</taxon>
        <taxon>Bacillati</taxon>
        <taxon>Actinomycetota</taxon>
        <taxon>Actinomycetes</taxon>
        <taxon>Streptosporangiales</taxon>
        <taxon>Streptosporangiaceae</taxon>
        <taxon>Planobispora</taxon>
    </lineage>
</organism>
<keyword evidence="1" id="KW-1133">Transmembrane helix</keyword>
<keyword evidence="1" id="KW-0812">Transmembrane</keyword>
<sequence length="76" mass="8274">MILTLLLAHRRTRPPGRVVGWGSTAAVLLVGVATISDGWAPRRLYGWPFLAYGLVMVIGLIAVRRPVRKDALPGRA</sequence>
<reference evidence="2 3" key="1">
    <citation type="submission" date="2021-01" db="EMBL/GenBank/DDBJ databases">
        <title>Whole genome shotgun sequence of Planobispora siamensis NBRC 107568.</title>
        <authorList>
            <person name="Komaki H."/>
            <person name="Tamura T."/>
        </authorList>
    </citation>
    <scope>NUCLEOTIDE SEQUENCE [LARGE SCALE GENOMIC DNA]</scope>
    <source>
        <strain evidence="2 3">NBRC 107568</strain>
    </source>
</reference>
<evidence type="ECO:0000313" key="3">
    <source>
        <dbReference type="Proteomes" id="UP000619788"/>
    </source>
</evidence>
<evidence type="ECO:0000256" key="1">
    <source>
        <dbReference type="SAM" id="Phobius"/>
    </source>
</evidence>
<name>A0A8J3SGZ9_9ACTN</name>
<dbReference type="EMBL" id="BOOJ01000037">
    <property type="protein sequence ID" value="GIH94133.1"/>
    <property type="molecule type" value="Genomic_DNA"/>
</dbReference>
<accession>A0A8J3SGZ9</accession>
<proteinExistence type="predicted"/>
<dbReference type="AlphaFoldDB" id="A0A8J3SGZ9"/>
<dbReference type="Proteomes" id="UP000619788">
    <property type="component" value="Unassembled WGS sequence"/>
</dbReference>
<keyword evidence="1" id="KW-0472">Membrane</keyword>
<feature type="transmembrane region" description="Helical" evidence="1">
    <location>
        <begin position="18"/>
        <end position="39"/>
    </location>
</feature>
<evidence type="ECO:0000313" key="2">
    <source>
        <dbReference type="EMBL" id="GIH94133.1"/>
    </source>
</evidence>
<feature type="transmembrane region" description="Helical" evidence="1">
    <location>
        <begin position="45"/>
        <end position="63"/>
    </location>
</feature>
<protein>
    <submittedName>
        <fullName evidence="2">Uncharacterized protein</fullName>
    </submittedName>
</protein>
<comment type="caution">
    <text evidence="2">The sequence shown here is derived from an EMBL/GenBank/DDBJ whole genome shotgun (WGS) entry which is preliminary data.</text>
</comment>